<evidence type="ECO:0000256" key="1">
    <source>
        <dbReference type="SAM" id="MobiDB-lite"/>
    </source>
</evidence>
<organism evidence="2">
    <name type="scientific">marine sediment metagenome</name>
    <dbReference type="NCBI Taxonomy" id="412755"/>
    <lineage>
        <taxon>unclassified sequences</taxon>
        <taxon>metagenomes</taxon>
        <taxon>ecological metagenomes</taxon>
    </lineage>
</organism>
<reference evidence="2" key="1">
    <citation type="journal article" date="2015" name="Nature">
        <title>Complex archaea that bridge the gap between prokaryotes and eukaryotes.</title>
        <authorList>
            <person name="Spang A."/>
            <person name="Saw J.H."/>
            <person name="Jorgensen S.L."/>
            <person name="Zaremba-Niedzwiedzka K."/>
            <person name="Martijn J."/>
            <person name="Lind A.E."/>
            <person name="van Eijk R."/>
            <person name="Schleper C."/>
            <person name="Guy L."/>
            <person name="Ettema T.J."/>
        </authorList>
    </citation>
    <scope>NUCLEOTIDE SEQUENCE</scope>
</reference>
<sequence length="41" mass="4479">MTESSIEAAVPSKVDEGSTPFPRTVIKQLRAFDPAQQLYVA</sequence>
<gene>
    <name evidence="2" type="ORF">LCGC14_0425850</name>
</gene>
<evidence type="ECO:0000313" key="2">
    <source>
        <dbReference type="EMBL" id="KKN70895.1"/>
    </source>
</evidence>
<feature type="region of interest" description="Disordered" evidence="1">
    <location>
        <begin position="1"/>
        <end position="20"/>
    </location>
</feature>
<comment type="caution">
    <text evidence="2">The sequence shown here is derived from an EMBL/GenBank/DDBJ whole genome shotgun (WGS) entry which is preliminary data.</text>
</comment>
<name>A0A0F9SPD8_9ZZZZ</name>
<protein>
    <submittedName>
        <fullName evidence="2">Uncharacterized protein</fullName>
    </submittedName>
</protein>
<feature type="non-terminal residue" evidence="2">
    <location>
        <position position="41"/>
    </location>
</feature>
<proteinExistence type="predicted"/>
<accession>A0A0F9SPD8</accession>
<dbReference type="EMBL" id="LAZR01000394">
    <property type="protein sequence ID" value="KKN70895.1"/>
    <property type="molecule type" value="Genomic_DNA"/>
</dbReference>
<dbReference type="AlphaFoldDB" id="A0A0F9SPD8"/>